<accession>U4TKR4</accession>
<evidence type="ECO:0000256" key="1">
    <source>
        <dbReference type="SAM" id="Phobius"/>
    </source>
</evidence>
<protein>
    <recommendedName>
        <fullName evidence="4">Integral membrane protein</fullName>
    </recommendedName>
</protein>
<keyword evidence="3" id="KW-1185">Reference proteome</keyword>
<dbReference type="EMBL" id="KI271592">
    <property type="protein sequence ID" value="ERL64784.1"/>
    <property type="molecule type" value="Genomic_DNA"/>
</dbReference>
<keyword evidence="1" id="KW-1133">Transmembrane helix</keyword>
<name>U4TKR4_9LACO</name>
<dbReference type="AlphaFoldDB" id="U4TKR4"/>
<dbReference type="HOGENOM" id="CLU_1775087_0_0_9"/>
<feature type="transmembrane region" description="Helical" evidence="1">
    <location>
        <begin position="12"/>
        <end position="32"/>
    </location>
</feature>
<keyword evidence="1" id="KW-0472">Membrane</keyword>
<dbReference type="eggNOG" id="ENOG503480G">
    <property type="taxonomic scope" value="Bacteria"/>
</dbReference>
<organism evidence="2 3">
    <name type="scientific">Schleiferilactobacillus shenzhenensis LY-73</name>
    <dbReference type="NCBI Taxonomy" id="1231336"/>
    <lineage>
        <taxon>Bacteria</taxon>
        <taxon>Bacillati</taxon>
        <taxon>Bacillota</taxon>
        <taxon>Bacilli</taxon>
        <taxon>Lactobacillales</taxon>
        <taxon>Lactobacillaceae</taxon>
        <taxon>Schleiferilactobacillus</taxon>
    </lineage>
</organism>
<dbReference type="Proteomes" id="UP000030647">
    <property type="component" value="Unassembled WGS sequence"/>
</dbReference>
<evidence type="ECO:0000313" key="2">
    <source>
        <dbReference type="EMBL" id="ERL64784.1"/>
    </source>
</evidence>
<keyword evidence="1" id="KW-0812">Transmembrane</keyword>
<dbReference type="STRING" id="1231336.L248_0561"/>
<feature type="transmembrane region" description="Helical" evidence="1">
    <location>
        <begin position="90"/>
        <end position="123"/>
    </location>
</feature>
<sequence length="146" mass="16997">MHREFKTFYWDSFWEINGIGWIGLALIGLLLLDLSVNRTFIHSLVVQYILVVLLILALSYLMYLFTIYARYQLRFWQYFRQAFIISVARFSNTLATILATFLVGVLITSIPVLAFLVLVPLYLTPIVWFTYQSCIHIEAVIHNGVV</sequence>
<evidence type="ECO:0000313" key="3">
    <source>
        <dbReference type="Proteomes" id="UP000030647"/>
    </source>
</evidence>
<proteinExistence type="predicted"/>
<feature type="transmembrane region" description="Helical" evidence="1">
    <location>
        <begin position="44"/>
        <end position="69"/>
    </location>
</feature>
<reference evidence="3" key="1">
    <citation type="journal article" date="2013" name="Genome Announc.">
        <title>Whole-Genome Sequencing of Lactobacillus shenzhenensis Strain LY-73T.</title>
        <authorList>
            <person name="Lin Z."/>
            <person name="Liu Z."/>
            <person name="Yang R."/>
            <person name="Zou Y."/>
            <person name="Wan D."/>
            <person name="Chen J."/>
            <person name="Guo M."/>
            <person name="Zhao J."/>
            <person name="Fang C."/>
            <person name="Yang R."/>
            <person name="Liu F."/>
        </authorList>
    </citation>
    <scope>NUCLEOTIDE SEQUENCE [LARGE SCALE GENOMIC DNA]</scope>
    <source>
        <strain evidence="3">LY-73</strain>
    </source>
</reference>
<gene>
    <name evidence="2" type="ORF">L248_0561</name>
</gene>
<evidence type="ECO:0008006" key="4">
    <source>
        <dbReference type="Google" id="ProtNLM"/>
    </source>
</evidence>